<gene>
    <name evidence="1" type="ORF">SAMN05216243_2852</name>
</gene>
<dbReference type="InterPro" id="IPR011008">
    <property type="entry name" value="Dimeric_a/b-barrel"/>
</dbReference>
<accession>A0A1G9B8N3</accession>
<organism evidence="1 2">
    <name type="scientific">Sediminibacillus albus</name>
    <dbReference type="NCBI Taxonomy" id="407036"/>
    <lineage>
        <taxon>Bacteria</taxon>
        <taxon>Bacillati</taxon>
        <taxon>Bacillota</taxon>
        <taxon>Bacilli</taxon>
        <taxon>Bacillales</taxon>
        <taxon>Bacillaceae</taxon>
        <taxon>Sediminibacillus</taxon>
    </lineage>
</organism>
<dbReference type="InterPro" id="IPR009874">
    <property type="entry name" value="DUF1428"/>
</dbReference>
<dbReference type="Proteomes" id="UP000198694">
    <property type="component" value="Unassembled WGS sequence"/>
</dbReference>
<dbReference type="SUPFAM" id="SSF54909">
    <property type="entry name" value="Dimeric alpha+beta barrel"/>
    <property type="match status" value="1"/>
</dbReference>
<dbReference type="EMBL" id="FNFL01000005">
    <property type="protein sequence ID" value="SDK35380.1"/>
    <property type="molecule type" value="Genomic_DNA"/>
</dbReference>
<reference evidence="1 2" key="1">
    <citation type="submission" date="2016-10" db="EMBL/GenBank/DDBJ databases">
        <authorList>
            <person name="de Groot N.N."/>
        </authorList>
    </citation>
    <scope>NUCLEOTIDE SEQUENCE [LARGE SCALE GENOMIC DNA]</scope>
    <source>
        <strain evidence="1 2">CGMCC 1.6502</strain>
    </source>
</reference>
<keyword evidence="2" id="KW-1185">Reference proteome</keyword>
<protein>
    <submittedName>
        <fullName evidence="1">Uncharacterized protein</fullName>
    </submittedName>
</protein>
<dbReference type="Pfam" id="PF07237">
    <property type="entry name" value="DUF1428"/>
    <property type="match status" value="1"/>
</dbReference>
<name>A0A1G9B8N3_9BACI</name>
<dbReference type="Gene3D" id="3.30.70.100">
    <property type="match status" value="1"/>
</dbReference>
<proteinExistence type="predicted"/>
<evidence type="ECO:0000313" key="2">
    <source>
        <dbReference type="Proteomes" id="UP000198694"/>
    </source>
</evidence>
<dbReference type="AlphaFoldDB" id="A0A1G9B8N3"/>
<sequence length="114" mass="13022">MFTVLSFYRVKKQNTDKFLSLNKLAGEINMSYGAINHDVYLLFNRDAVNGLTEALQLGKDEDLLFGQIVFRNKSHYEEVTAQLNEDEQIQLLSKQVSELIDTSNILSASFISDR</sequence>
<dbReference type="STRING" id="407036.SAMN05216243_2852"/>
<evidence type="ECO:0000313" key="1">
    <source>
        <dbReference type="EMBL" id="SDK35380.1"/>
    </source>
</evidence>
<dbReference type="RefSeq" id="WP_175559367.1">
    <property type="nucleotide sequence ID" value="NZ_FNFL01000005.1"/>
</dbReference>